<dbReference type="Proteomes" id="UP001596512">
    <property type="component" value="Unassembled WGS sequence"/>
</dbReference>
<name>A0ABW2TJD8_9PSEU</name>
<evidence type="ECO:0000313" key="2">
    <source>
        <dbReference type="EMBL" id="MFC7613082.1"/>
    </source>
</evidence>
<keyword evidence="1" id="KW-0732">Signal</keyword>
<gene>
    <name evidence="2" type="ORF">ACFQV2_05045</name>
</gene>
<feature type="chain" id="PRO_5045968277" evidence="1">
    <location>
        <begin position="24"/>
        <end position="70"/>
    </location>
</feature>
<evidence type="ECO:0000256" key="1">
    <source>
        <dbReference type="SAM" id="SignalP"/>
    </source>
</evidence>
<dbReference type="PROSITE" id="PS51257">
    <property type="entry name" value="PROKAR_LIPOPROTEIN"/>
    <property type="match status" value="1"/>
</dbReference>
<evidence type="ECO:0000313" key="3">
    <source>
        <dbReference type="Proteomes" id="UP001596512"/>
    </source>
</evidence>
<accession>A0ABW2TJD8</accession>
<organism evidence="2 3">
    <name type="scientific">Actinokineospora soli</name>
    <dbReference type="NCBI Taxonomy" id="1048753"/>
    <lineage>
        <taxon>Bacteria</taxon>
        <taxon>Bacillati</taxon>
        <taxon>Actinomycetota</taxon>
        <taxon>Actinomycetes</taxon>
        <taxon>Pseudonocardiales</taxon>
        <taxon>Pseudonocardiaceae</taxon>
        <taxon>Actinokineospora</taxon>
    </lineage>
</organism>
<dbReference type="EMBL" id="JBHTEY010000004">
    <property type="protein sequence ID" value="MFC7613082.1"/>
    <property type="molecule type" value="Genomic_DNA"/>
</dbReference>
<protein>
    <submittedName>
        <fullName evidence="2">Peptidase inhibitor family I36 protein</fullName>
    </submittedName>
</protein>
<comment type="caution">
    <text evidence="2">The sequence shown here is derived from an EMBL/GenBank/DDBJ whole genome shotgun (WGS) entry which is preliminary data.</text>
</comment>
<reference evidence="3" key="1">
    <citation type="journal article" date="2019" name="Int. J. Syst. Evol. Microbiol.">
        <title>The Global Catalogue of Microorganisms (GCM) 10K type strain sequencing project: providing services to taxonomists for standard genome sequencing and annotation.</title>
        <authorList>
            <consortium name="The Broad Institute Genomics Platform"/>
            <consortium name="The Broad Institute Genome Sequencing Center for Infectious Disease"/>
            <person name="Wu L."/>
            <person name="Ma J."/>
        </authorList>
    </citation>
    <scope>NUCLEOTIDE SEQUENCE [LARGE SCALE GENOMIC DNA]</scope>
    <source>
        <strain evidence="3">JCM 17695</strain>
    </source>
</reference>
<proteinExistence type="predicted"/>
<keyword evidence="3" id="KW-1185">Reference proteome</keyword>
<feature type="signal peptide" evidence="1">
    <location>
        <begin position="1"/>
        <end position="23"/>
    </location>
</feature>
<sequence>MKAFAIAVLSVLGLAFLVAPASASTGCDAGEMCLWSGTHYGGSPVVLSLADTNPGSACCSTRKGGRSSTG</sequence>
<dbReference type="Pfam" id="PF03995">
    <property type="entry name" value="Inhibitor_I36"/>
    <property type="match status" value="1"/>
</dbReference>